<proteinExistence type="predicted"/>
<evidence type="ECO:0000313" key="1">
    <source>
        <dbReference type="EMBL" id="POO54416.1"/>
    </source>
</evidence>
<reference evidence="1 2" key="1">
    <citation type="journal article" date="2018" name="Syst. Appl. Microbiol.">
        <title>Agrobacterium rosae sp. nov., isolated from galls on different agricultural crops.</title>
        <authorList>
            <person name="Kuzmanovic N."/>
            <person name="Pulawska J."/>
            <person name="Smalla K."/>
            <person name="Nesme X."/>
        </authorList>
    </citation>
    <scope>NUCLEOTIDE SEQUENCE [LARGE SCALE GENOMIC DNA]</scope>
    <source>
        <strain evidence="1 2">NCPPB 1650</strain>
    </source>
</reference>
<gene>
    <name evidence="1" type="ORF">CPJ18_02670</name>
</gene>
<protein>
    <submittedName>
        <fullName evidence="1">Uncharacterized protein</fullName>
    </submittedName>
</protein>
<comment type="caution">
    <text evidence="1">The sequence shown here is derived from an EMBL/GenBank/DDBJ whole genome shotgun (WGS) entry which is preliminary data.</text>
</comment>
<evidence type="ECO:0000313" key="2">
    <source>
        <dbReference type="Proteomes" id="UP000237447"/>
    </source>
</evidence>
<dbReference type="AlphaFoldDB" id="A0AAE5S244"/>
<sequence length="155" mass="17562">MPSEGAMLLSDYGGEPVGVVCERCQTLKFLNVAELMLEFGDLPMPTLLHHISQSVLKCEKTMVGFSDRCGISYYKRANPIEQLAKPASSRKVSELRAWEVVVVKCRFCGHVSNIPQWRMRNVDKDKSLDQLGSQMRCQKCRKRGEVKITVAKMPR</sequence>
<organism evidence="1 2">
    <name type="scientific">Agrobacterium rosae</name>
    <dbReference type="NCBI Taxonomy" id="1972867"/>
    <lineage>
        <taxon>Bacteria</taxon>
        <taxon>Pseudomonadati</taxon>
        <taxon>Pseudomonadota</taxon>
        <taxon>Alphaproteobacteria</taxon>
        <taxon>Hyphomicrobiales</taxon>
        <taxon>Rhizobiaceae</taxon>
        <taxon>Rhizobium/Agrobacterium group</taxon>
        <taxon>Agrobacterium</taxon>
    </lineage>
</organism>
<name>A0AAE5S244_9HYPH</name>
<dbReference type="Proteomes" id="UP000237447">
    <property type="component" value="Unassembled WGS sequence"/>
</dbReference>
<accession>A0AAE5S244</accession>
<dbReference type="EMBL" id="NXEJ01000001">
    <property type="protein sequence ID" value="POO54416.1"/>
    <property type="molecule type" value="Genomic_DNA"/>
</dbReference>